<dbReference type="Proteomes" id="UP000035352">
    <property type="component" value="Chromosome"/>
</dbReference>
<evidence type="ECO:0000313" key="1">
    <source>
        <dbReference type="EMBL" id="AKJ30774.1"/>
    </source>
</evidence>
<dbReference type="KEGG" id="pbh:AAW51_4083"/>
<sequence length="39" mass="4146">MTVPLGAMPHRVLMSVMEAPQIMAVLSNLPKALSLTLAL</sequence>
<reference evidence="1 2" key="1">
    <citation type="submission" date="2015-05" db="EMBL/GenBank/DDBJ databases">
        <authorList>
            <person name="Tang B."/>
            <person name="Yu Y."/>
        </authorList>
    </citation>
    <scope>NUCLEOTIDE SEQUENCE [LARGE SCALE GENOMIC DNA]</scope>
    <source>
        <strain evidence="1 2">DSM 7029</strain>
    </source>
</reference>
<keyword evidence="2" id="KW-1185">Reference proteome</keyword>
<dbReference type="AlphaFoldDB" id="A0A0G3BMW8"/>
<organism evidence="1 2">
    <name type="scientific">Caldimonas brevitalea</name>
    <dbReference type="NCBI Taxonomy" id="413882"/>
    <lineage>
        <taxon>Bacteria</taxon>
        <taxon>Pseudomonadati</taxon>
        <taxon>Pseudomonadota</taxon>
        <taxon>Betaproteobacteria</taxon>
        <taxon>Burkholderiales</taxon>
        <taxon>Sphaerotilaceae</taxon>
        <taxon>Caldimonas</taxon>
    </lineage>
</organism>
<gene>
    <name evidence="1" type="ORF">AAW51_4083</name>
</gene>
<accession>A0A0G3BMW8</accession>
<dbReference type="EMBL" id="CP011371">
    <property type="protein sequence ID" value="AKJ30774.1"/>
    <property type="molecule type" value="Genomic_DNA"/>
</dbReference>
<proteinExistence type="predicted"/>
<evidence type="ECO:0000313" key="2">
    <source>
        <dbReference type="Proteomes" id="UP000035352"/>
    </source>
</evidence>
<protein>
    <submittedName>
        <fullName evidence="1">Uncharacterized protein</fullName>
    </submittedName>
</protein>
<name>A0A0G3BMW8_9BURK</name>